<evidence type="ECO:0000313" key="3">
    <source>
        <dbReference type="Proteomes" id="UP001595824"/>
    </source>
</evidence>
<comment type="caution">
    <text evidence="2">The sequence shown here is derived from an EMBL/GenBank/DDBJ whole genome shotgun (WGS) entry which is preliminary data.</text>
</comment>
<dbReference type="RefSeq" id="WP_381741632.1">
    <property type="nucleotide sequence ID" value="NZ_JBHSDP010000024.1"/>
</dbReference>
<gene>
    <name evidence="2" type="ORF">ACFPC0_23255</name>
</gene>
<accession>A0ABV8TJL3</accession>
<evidence type="ECO:0000256" key="1">
    <source>
        <dbReference type="SAM" id="Coils"/>
    </source>
</evidence>
<protein>
    <submittedName>
        <fullName evidence="2">ATP/GTP-binding protein</fullName>
    </submittedName>
</protein>
<dbReference type="Proteomes" id="UP001595824">
    <property type="component" value="Unassembled WGS sequence"/>
</dbReference>
<keyword evidence="1" id="KW-0175">Coiled coil</keyword>
<feature type="coiled-coil region" evidence="1">
    <location>
        <begin position="113"/>
        <end position="235"/>
    </location>
</feature>
<proteinExistence type="predicted"/>
<dbReference type="EMBL" id="JBHSDP010000024">
    <property type="protein sequence ID" value="MFC4330649.1"/>
    <property type="molecule type" value="Genomic_DNA"/>
</dbReference>
<sequence>MHEAQTPAQGETAVASRVRPVVLAPLKDGLAPEKRALAEDLRRVFLSLGISVRRYAARRFLNPSSVTRYLSGERLPPWDFVAGVIADVEEAQAPLTPEAEAALRELHREALKSNRHSSEVQALQDKLAEADEDTRRITTRQRALEEALRDREGRLAKVRGRCRNLEEQLEEQHLTHRGEVELWQGEYARLHEECGDLQEQVIYLEGELAVTRAELIAAEDRCHRLENRLETLQELGDEGRKPSVEAPSLMMMLEEADRRSSVPELVRAVGDLELRTRKAMASELVRAASQSRTVEEVAGLLSALRQAGFDAHAQTALPAMVMVRSVDDTSALARELFREGLQEYVLILVQASVKFHQPEDVAEFALALRRSGLDEHAGSLLGAAAVVRSAPDLVSVALALAGGELDGAVCAAMSAAAAERAVPDLVTLSIMLREACLPRYADALQRAAAGRRSASDVAEFVRALGRHGLAQDAETVFTETQRRSVGHLIPLVQALHDNRAWTVLSEAAQHRPVDDVAVLISELHLTGRHQFAANLLVLTVRTRPAEQVARLLETLGAMAPGAEAVLRASARLLAPEEACALLVCLERFGLTSPAEAVFRCIVYDELVGHAGLFLAALAQSGSRYARVDVLSDHTAGMSESTVAPLLLALESASLLVHLDAVIEDRYLRCPVVDVVLLARRLASVTEAAPRVDRVLDRLVEHTVRVRSLADQAALVTALRAAMLDRCAERLAAEALAAHGGRFRDELTREETKHEQKVMSRAFWLPDRPRHRRDRRS</sequence>
<keyword evidence="3" id="KW-1185">Reference proteome</keyword>
<evidence type="ECO:0000313" key="2">
    <source>
        <dbReference type="EMBL" id="MFC4330649.1"/>
    </source>
</evidence>
<dbReference type="Gene3D" id="1.10.287.1490">
    <property type="match status" value="1"/>
</dbReference>
<reference evidence="3" key="1">
    <citation type="journal article" date="2019" name="Int. J. Syst. Evol. Microbiol.">
        <title>The Global Catalogue of Microorganisms (GCM) 10K type strain sequencing project: providing services to taxonomists for standard genome sequencing and annotation.</title>
        <authorList>
            <consortium name="The Broad Institute Genomics Platform"/>
            <consortium name="The Broad Institute Genome Sequencing Center for Infectious Disease"/>
            <person name="Wu L."/>
            <person name="Ma J."/>
        </authorList>
    </citation>
    <scope>NUCLEOTIDE SEQUENCE [LARGE SCALE GENOMIC DNA]</scope>
    <source>
        <strain evidence="3">PCU 347</strain>
    </source>
</reference>
<organism evidence="2 3">
    <name type="scientific">Streptomyces andamanensis</name>
    <dbReference type="NCBI Taxonomy" id="1565035"/>
    <lineage>
        <taxon>Bacteria</taxon>
        <taxon>Bacillati</taxon>
        <taxon>Actinomycetota</taxon>
        <taxon>Actinomycetes</taxon>
        <taxon>Kitasatosporales</taxon>
        <taxon>Streptomycetaceae</taxon>
        <taxon>Streptomyces</taxon>
    </lineage>
</organism>
<name>A0ABV8TJL3_9ACTN</name>